<comment type="caution">
    <text evidence="13">The sequence shown here is derived from an EMBL/GenBank/DDBJ whole genome shotgun (WGS) entry which is preliminary data.</text>
</comment>
<evidence type="ECO:0000256" key="2">
    <source>
        <dbReference type="ARBA" id="ARBA00007203"/>
    </source>
</evidence>
<dbReference type="PANTHER" id="PTHR12942:SF2">
    <property type="entry name" value="PRE-MRNA-SPLICING FACTOR SLU7"/>
    <property type="match status" value="1"/>
</dbReference>
<feature type="compositionally biased region" description="Basic and acidic residues" evidence="11">
    <location>
        <begin position="78"/>
        <end position="87"/>
    </location>
</feature>
<feature type="compositionally biased region" description="Basic and acidic residues" evidence="11">
    <location>
        <begin position="205"/>
        <end position="217"/>
    </location>
</feature>
<evidence type="ECO:0000256" key="7">
    <source>
        <dbReference type="ARBA" id="ARBA00023242"/>
    </source>
</evidence>
<feature type="compositionally biased region" description="Acidic residues" evidence="11">
    <location>
        <begin position="218"/>
        <end position="231"/>
    </location>
</feature>
<keyword evidence="7 10" id="KW-0539">Nucleus</keyword>
<evidence type="ECO:0000256" key="11">
    <source>
        <dbReference type="SAM" id="MobiDB-lite"/>
    </source>
</evidence>
<comment type="subunit">
    <text evidence="10">Associated with the spliceosome.</text>
</comment>
<evidence type="ECO:0000313" key="13">
    <source>
        <dbReference type="EMBL" id="KAI7801743.1"/>
    </source>
</evidence>
<evidence type="ECO:0000256" key="3">
    <source>
        <dbReference type="ARBA" id="ARBA00021377"/>
    </source>
</evidence>
<sequence length="572" mass="66630">MEESKTSEGIVDLEEPKKMTREDWRKKKELEEQRKLGNAPAEVDEEGKDINPHIPQYISSVPWYVDPSKRPTLKHQRPQSENEKEFAPIGDWYKRGVQEKSISTKYRKGACENCGAITHKKKDCLERPRKVGAKFSGTSIAPDEHNQIQLALDYDGKRDRWNGYNPEEHTRIVEEYSKVDLAKRTLKAQKLQEELASGKLIDQANSRKHDDDAQEHSSEDEDEDKYVDDFDMPGQNFDSKRRITVRNLRIREDTAKYLRNLDPNSAYYDPKTRAMRENPYCNTGKNPEEVGYAGDNFVRYSGDTITMAQTQLFAWEAYEKGSEVHLQADPTKLELLHQSYKVKKDDFKDKQKESILEKYGGQEHLDAPPRELLLAQTEEYVEYSRHGAVLKGQEKAVARSKYEEDVLINNHMCIWGSYWRDGYWGYKCCHSMVKQSYCTGDAGKKVTNNSCVPFEEDVEEEAQQNEEPKTLLQMHQEKMKEKKKKKKSKKHSSKDSDSSDEDDEAKKKEKLKKALSAEEQRLKQVAEIMQLDERKRPYSSLKEVREPTEEEMEAFRMKRYRADDPMASFLGQ</sequence>
<dbReference type="InterPro" id="IPR039974">
    <property type="entry name" value="Splicing_factor_SLU7"/>
</dbReference>
<comment type="subunit">
    <text evidence="9">Component of pre-catalytic, catalytic and post-catalytic spliceosomes. Associates with the spliceosome prior to recognition of the 3'-splice site for step II, probably during catalysis of step I.</text>
</comment>
<dbReference type="GO" id="GO:0005681">
    <property type="term" value="C:spliceosomal complex"/>
    <property type="evidence" value="ECO:0007669"/>
    <property type="project" value="UniProtKB-UniRule"/>
</dbReference>
<evidence type="ECO:0000256" key="9">
    <source>
        <dbReference type="ARBA" id="ARBA00046810"/>
    </source>
</evidence>
<feature type="region of interest" description="Disordered" evidence="11">
    <location>
        <begin position="476"/>
        <end position="550"/>
    </location>
</feature>
<feature type="compositionally biased region" description="Basic and acidic residues" evidence="11">
    <location>
        <begin position="531"/>
        <end position="550"/>
    </location>
</feature>
<dbReference type="GO" id="GO:0000398">
    <property type="term" value="P:mRNA splicing, via spliceosome"/>
    <property type="evidence" value="ECO:0007669"/>
    <property type="project" value="UniProtKB-UniRule"/>
</dbReference>
<evidence type="ECO:0000256" key="10">
    <source>
        <dbReference type="RuleBase" id="RU367071"/>
    </source>
</evidence>
<proteinExistence type="inferred from homology"/>
<dbReference type="EMBL" id="JAFHDT010000013">
    <property type="protein sequence ID" value="KAI7801743.1"/>
    <property type="molecule type" value="Genomic_DNA"/>
</dbReference>
<keyword evidence="4 10" id="KW-0507">mRNA processing</keyword>
<dbReference type="GO" id="GO:0030628">
    <property type="term" value="F:pre-mRNA 3'-splice site binding"/>
    <property type="evidence" value="ECO:0007669"/>
    <property type="project" value="UniProtKB-UniRule"/>
</dbReference>
<evidence type="ECO:0000256" key="5">
    <source>
        <dbReference type="ARBA" id="ARBA00022728"/>
    </source>
</evidence>
<keyword evidence="14" id="KW-1185">Reference proteome</keyword>
<evidence type="ECO:0000256" key="6">
    <source>
        <dbReference type="ARBA" id="ARBA00023187"/>
    </source>
</evidence>
<comment type="subcellular location">
    <subcellularLocation>
        <location evidence="1 10">Nucleus</location>
    </subcellularLocation>
</comment>
<name>A0A9W7TSS4_TRIRA</name>
<organism evidence="13 14">
    <name type="scientific">Triplophysa rosa</name>
    <name type="common">Cave loach</name>
    <dbReference type="NCBI Taxonomy" id="992332"/>
    <lineage>
        <taxon>Eukaryota</taxon>
        <taxon>Metazoa</taxon>
        <taxon>Chordata</taxon>
        <taxon>Craniata</taxon>
        <taxon>Vertebrata</taxon>
        <taxon>Euteleostomi</taxon>
        <taxon>Actinopterygii</taxon>
        <taxon>Neopterygii</taxon>
        <taxon>Teleostei</taxon>
        <taxon>Ostariophysi</taxon>
        <taxon>Cypriniformes</taxon>
        <taxon>Nemacheilidae</taxon>
        <taxon>Triplophysa</taxon>
    </lineage>
</organism>
<evidence type="ECO:0000313" key="14">
    <source>
        <dbReference type="Proteomes" id="UP001059041"/>
    </source>
</evidence>
<feature type="compositionally biased region" description="Basic residues" evidence="11">
    <location>
        <begin position="481"/>
        <end position="492"/>
    </location>
</feature>
<accession>A0A9W7TSS4</accession>
<evidence type="ECO:0000256" key="4">
    <source>
        <dbReference type="ARBA" id="ARBA00022664"/>
    </source>
</evidence>
<protein>
    <recommendedName>
        <fullName evidence="3 10">Pre-mRNA-splicing factor SLU7</fullName>
    </recommendedName>
</protein>
<evidence type="ECO:0000259" key="12">
    <source>
        <dbReference type="Pfam" id="PF11708"/>
    </source>
</evidence>
<reference evidence="13" key="1">
    <citation type="submission" date="2021-02" db="EMBL/GenBank/DDBJ databases">
        <title>Comparative genomics reveals that relaxation of natural selection precedes convergent phenotypic evolution of cavefish.</title>
        <authorList>
            <person name="Peng Z."/>
        </authorList>
    </citation>
    <scope>NUCLEOTIDE SEQUENCE</scope>
    <source>
        <tissue evidence="13">Muscle</tissue>
    </source>
</reference>
<evidence type="ECO:0000256" key="1">
    <source>
        <dbReference type="ARBA" id="ARBA00004123"/>
    </source>
</evidence>
<evidence type="ECO:0000256" key="8">
    <source>
        <dbReference type="ARBA" id="ARBA00045201"/>
    </source>
</evidence>
<comment type="similarity">
    <text evidence="2 10">Belongs to the SLU7 family.</text>
</comment>
<feature type="compositionally biased region" description="Basic and acidic residues" evidence="11">
    <location>
        <begin position="515"/>
        <end position="524"/>
    </location>
</feature>
<gene>
    <name evidence="13" type="ORF">IRJ41_017635</name>
</gene>
<dbReference type="PANTHER" id="PTHR12942">
    <property type="entry name" value="STEP II SPLICING FACTOR SLU7"/>
    <property type="match status" value="1"/>
</dbReference>
<comment type="function">
    <text evidence="8">Required for pre-mRNA splicing as component of the spliceosome. Participates in the second catalytic step of pre-mRNA splicing, when the free hydroxyl group of exon I attacks the 3'-splice site to generate spliced mRNA and the excised lariat intron. Required for holding exon 1 properly in the spliceosome and for correct AG identification when more than one possible AG exists in 3'-splicing site region. May be involved in the activation of proximal AG. Probably also involved in alternative splicing regulation.</text>
</comment>
<dbReference type="InterPro" id="IPR021715">
    <property type="entry name" value="Slu7_dom"/>
</dbReference>
<dbReference type="Pfam" id="PF11708">
    <property type="entry name" value="Slu7"/>
    <property type="match status" value="1"/>
</dbReference>
<feature type="domain" description="Pre-mRNA-splicing factor SLU7" evidence="12">
    <location>
        <begin position="152"/>
        <end position="417"/>
    </location>
</feature>
<dbReference type="OrthoDB" id="249612at2759"/>
<dbReference type="Proteomes" id="UP001059041">
    <property type="component" value="Linkage Group LG13"/>
</dbReference>
<comment type="function">
    <text evidence="10">Involved in pre-mRNA splicing.</text>
</comment>
<feature type="compositionally biased region" description="Basic and acidic residues" evidence="11">
    <location>
        <begin position="14"/>
        <end position="35"/>
    </location>
</feature>
<dbReference type="AlphaFoldDB" id="A0A9W7TSS4"/>
<keyword evidence="6 10" id="KW-0508">mRNA splicing</keyword>
<feature type="region of interest" description="Disordered" evidence="11">
    <location>
        <begin position="201"/>
        <end position="233"/>
    </location>
</feature>
<feature type="region of interest" description="Disordered" evidence="11">
    <location>
        <begin position="1"/>
        <end position="87"/>
    </location>
</feature>
<keyword evidence="5 10" id="KW-0747">Spliceosome</keyword>